<comment type="similarity">
    <text evidence="2 11">Belongs to the glypican family.</text>
</comment>
<dbReference type="GO" id="GO:0005576">
    <property type="term" value="C:extracellular region"/>
    <property type="evidence" value="ECO:0007669"/>
    <property type="project" value="TreeGrafter"/>
</dbReference>
<comment type="subcellular location">
    <subcellularLocation>
        <location evidence="1 12">Cell membrane</location>
        <topology evidence="1 12">Lipid-anchor</topology>
        <topology evidence="1 12">GPI-anchor</topology>
    </subcellularLocation>
</comment>
<dbReference type="GO" id="GO:0090263">
    <property type="term" value="P:positive regulation of canonical Wnt signaling pathway"/>
    <property type="evidence" value="ECO:0007669"/>
    <property type="project" value="TreeGrafter"/>
</dbReference>
<protein>
    <recommendedName>
        <fullName evidence="17">Glypican 5</fullName>
    </recommendedName>
</protein>
<gene>
    <name evidence="15" type="ORF">Q8A67_004344</name>
</gene>
<evidence type="ECO:0000313" key="16">
    <source>
        <dbReference type="Proteomes" id="UP001187343"/>
    </source>
</evidence>
<evidence type="ECO:0000256" key="8">
    <source>
        <dbReference type="ARBA" id="ARBA00023180"/>
    </source>
</evidence>
<dbReference type="PROSITE" id="PS01207">
    <property type="entry name" value="GLYPICAN"/>
    <property type="match status" value="1"/>
</dbReference>
<sequence length="627" mass="69460">MGMRGVLVYAFFAVFMIDLCWGTLMSCHEVRKVFQLNEIGPVKSIPETPRTGSDLQVCFSKNKTCCTKKMEERYQVAARRDIQNLLQISSSSLKFLISRNVAAFQETVDSLVRQAENHTLGILLQTYRDLAAPAAAPVGEFFTDVGLFVLGSELSLEEASQRFFDALFPLVYERLVEPDLSLLTPPYAECVRAACRDLAPFGGAPGRIAAHITRASLPGRVFLQALHLGVEVINTTNHIQLSRECRRGLLRMSYCPHCQGLTSIKPCMGYCLNVMRGCLASLAEVDAHWREFVRSLELLSIRMHGAQDLEQVLLGVHGLVRDAVAHAQRIAPQLSAQVRRVCGHPSRQRPEQVSSVQHSGARDSIPLKGASRNTDDTLSNRRKEFISSLRLYRAFYGGLADQLCTNDLGSGDGLDCWNGADVASYTLRVVGNGIKAQAENPEVKVKEADPVISQVIDKLKHINQLLQGKSIPKLGTLDQIETGSGDAYSGDCDDEDGCWGSGNGAPERRRIVTILTPENTNNHRYHHPQSKGFDQTNSGVRGTQTIPLALVWICAFALLSGQFPPVFAYRTELKEQERLLDYEMHTFLLCNLVSELQEKINTEESLISSPILSQLFLTMKTVPKTVN</sequence>
<dbReference type="GO" id="GO:0016477">
    <property type="term" value="P:cell migration"/>
    <property type="evidence" value="ECO:0007669"/>
    <property type="project" value="TreeGrafter"/>
</dbReference>
<dbReference type="Pfam" id="PF01153">
    <property type="entry name" value="Glypican"/>
    <property type="match status" value="1"/>
</dbReference>
<evidence type="ECO:0000256" key="9">
    <source>
        <dbReference type="ARBA" id="ARBA00023207"/>
    </source>
</evidence>
<evidence type="ECO:0000256" key="10">
    <source>
        <dbReference type="ARBA" id="ARBA00023288"/>
    </source>
</evidence>
<evidence type="ECO:0000256" key="13">
    <source>
        <dbReference type="SAM" id="MobiDB-lite"/>
    </source>
</evidence>
<keyword evidence="3" id="KW-1003">Cell membrane</keyword>
<dbReference type="InterPro" id="IPR019803">
    <property type="entry name" value="Glypican_CS"/>
</dbReference>
<name>A0AA88TUQ9_9TELE</name>
<feature type="chain" id="PRO_5041646528" description="Glypican 5" evidence="14">
    <location>
        <begin position="23"/>
        <end position="627"/>
    </location>
</feature>
<evidence type="ECO:0000256" key="5">
    <source>
        <dbReference type="ARBA" id="ARBA00022729"/>
    </source>
</evidence>
<dbReference type="EMBL" id="JAUYZG010000004">
    <property type="protein sequence ID" value="KAK2908507.1"/>
    <property type="molecule type" value="Genomic_DNA"/>
</dbReference>
<evidence type="ECO:0000256" key="3">
    <source>
        <dbReference type="ARBA" id="ARBA00022475"/>
    </source>
</evidence>
<keyword evidence="16" id="KW-1185">Reference proteome</keyword>
<dbReference type="Proteomes" id="UP001187343">
    <property type="component" value="Unassembled WGS sequence"/>
</dbReference>
<dbReference type="PANTHER" id="PTHR10822:SF12">
    <property type="entry name" value="GLYPICAN-5"/>
    <property type="match status" value="1"/>
</dbReference>
<evidence type="ECO:0000313" key="15">
    <source>
        <dbReference type="EMBL" id="KAK2908507.1"/>
    </source>
</evidence>
<evidence type="ECO:0000256" key="4">
    <source>
        <dbReference type="ARBA" id="ARBA00022622"/>
    </source>
</evidence>
<keyword evidence="8" id="KW-0325">Glycoprotein</keyword>
<keyword evidence="7 12" id="KW-0472">Membrane</keyword>
<evidence type="ECO:0000256" key="11">
    <source>
        <dbReference type="RuleBase" id="RU003518"/>
    </source>
</evidence>
<evidence type="ECO:0000256" key="1">
    <source>
        <dbReference type="ARBA" id="ARBA00004609"/>
    </source>
</evidence>
<keyword evidence="10 12" id="KW-0449">Lipoprotein</keyword>
<evidence type="ECO:0008006" key="17">
    <source>
        <dbReference type="Google" id="ProtNLM"/>
    </source>
</evidence>
<reference evidence="15" key="1">
    <citation type="submission" date="2023-08" db="EMBL/GenBank/DDBJ databases">
        <title>Chromosome-level Genome Assembly of mud carp (Cirrhinus molitorella).</title>
        <authorList>
            <person name="Liu H."/>
        </authorList>
    </citation>
    <scope>NUCLEOTIDE SEQUENCE</scope>
    <source>
        <strain evidence="15">Prfri</strain>
        <tissue evidence="15">Muscle</tissue>
    </source>
</reference>
<dbReference type="GO" id="GO:0005886">
    <property type="term" value="C:plasma membrane"/>
    <property type="evidence" value="ECO:0007669"/>
    <property type="project" value="UniProtKB-SubCell"/>
</dbReference>
<evidence type="ECO:0000256" key="12">
    <source>
        <dbReference type="RuleBase" id="RU003519"/>
    </source>
</evidence>
<evidence type="ECO:0000256" key="2">
    <source>
        <dbReference type="ARBA" id="ARBA00010260"/>
    </source>
</evidence>
<dbReference type="InterPro" id="IPR001863">
    <property type="entry name" value="Glypican"/>
</dbReference>
<dbReference type="GO" id="GO:1905475">
    <property type="term" value="P:regulation of protein localization to membrane"/>
    <property type="evidence" value="ECO:0007669"/>
    <property type="project" value="TreeGrafter"/>
</dbReference>
<proteinExistence type="inferred from homology"/>
<accession>A0AA88TUQ9</accession>
<evidence type="ECO:0000256" key="14">
    <source>
        <dbReference type="SAM" id="SignalP"/>
    </source>
</evidence>
<dbReference type="GO" id="GO:0009986">
    <property type="term" value="C:cell surface"/>
    <property type="evidence" value="ECO:0007669"/>
    <property type="project" value="TreeGrafter"/>
</dbReference>
<dbReference type="AlphaFoldDB" id="A0AA88TUQ9"/>
<dbReference type="PANTHER" id="PTHR10822">
    <property type="entry name" value="GLYPICAN"/>
    <property type="match status" value="1"/>
</dbReference>
<comment type="function">
    <text evidence="12">Cell surface proteoglycan.</text>
</comment>
<keyword evidence="9 12" id="KW-0357">Heparan sulfate</keyword>
<dbReference type="GO" id="GO:0098552">
    <property type="term" value="C:side of membrane"/>
    <property type="evidence" value="ECO:0007669"/>
    <property type="project" value="UniProtKB-KW"/>
</dbReference>
<evidence type="ECO:0000256" key="6">
    <source>
        <dbReference type="ARBA" id="ARBA00022974"/>
    </source>
</evidence>
<evidence type="ECO:0000256" key="7">
    <source>
        <dbReference type="ARBA" id="ARBA00023136"/>
    </source>
</evidence>
<comment type="caution">
    <text evidence="15">The sequence shown here is derived from an EMBL/GenBank/DDBJ whole genome shotgun (WGS) entry which is preliminary data.</text>
</comment>
<keyword evidence="6 12" id="KW-0654">Proteoglycan</keyword>
<organism evidence="15 16">
    <name type="scientific">Cirrhinus molitorella</name>
    <name type="common">mud carp</name>
    <dbReference type="NCBI Taxonomy" id="172907"/>
    <lineage>
        <taxon>Eukaryota</taxon>
        <taxon>Metazoa</taxon>
        <taxon>Chordata</taxon>
        <taxon>Craniata</taxon>
        <taxon>Vertebrata</taxon>
        <taxon>Euteleostomi</taxon>
        <taxon>Actinopterygii</taxon>
        <taxon>Neopterygii</taxon>
        <taxon>Teleostei</taxon>
        <taxon>Ostariophysi</taxon>
        <taxon>Cypriniformes</taxon>
        <taxon>Cyprinidae</taxon>
        <taxon>Labeoninae</taxon>
        <taxon>Labeonini</taxon>
        <taxon>Cirrhinus</taxon>
    </lineage>
</organism>
<feature type="signal peptide" evidence="14">
    <location>
        <begin position="1"/>
        <end position="22"/>
    </location>
</feature>
<feature type="region of interest" description="Disordered" evidence="13">
    <location>
        <begin position="347"/>
        <end position="376"/>
    </location>
</feature>
<keyword evidence="4 12" id="KW-0336">GPI-anchor</keyword>
<keyword evidence="5 14" id="KW-0732">Signal</keyword>